<organism evidence="1 2">
    <name type="scientific">Puccinia sorghi</name>
    <dbReference type="NCBI Taxonomy" id="27349"/>
    <lineage>
        <taxon>Eukaryota</taxon>
        <taxon>Fungi</taxon>
        <taxon>Dikarya</taxon>
        <taxon>Basidiomycota</taxon>
        <taxon>Pucciniomycotina</taxon>
        <taxon>Pucciniomycetes</taxon>
        <taxon>Pucciniales</taxon>
        <taxon>Pucciniaceae</taxon>
        <taxon>Puccinia</taxon>
    </lineage>
</organism>
<protein>
    <submittedName>
        <fullName evidence="1">Uncharacterized protein</fullName>
    </submittedName>
</protein>
<keyword evidence="2" id="KW-1185">Reference proteome</keyword>
<dbReference type="AlphaFoldDB" id="A0A0L6UIQ3"/>
<evidence type="ECO:0000313" key="1">
    <source>
        <dbReference type="EMBL" id="KNZ48167.1"/>
    </source>
</evidence>
<sequence length="256" mass="28470">MDIIPVTNFDFDYSKIQMSNRVLLTEACDGRFYESDGTQEQVIPLPNPKRIKANGRIKRHVPIALYSDDTSGKTSKQLNKHISIHSNKQAPVSKGMIYDQKHHRWESPASKVSQTFNDHPTLQSSMPQATMKTILLVTDQPLNQYLNMIGVGRAPNGLAAIPADMRQMIYQMNESEHSALMATLSAIITVLPLTNQRIPLGIHTRDSSAVSLIPLLHGIAAAINPWLVNHQPKISWSLATSGVQLTRKSLQKCKGM</sequence>
<dbReference type="Proteomes" id="UP000037035">
    <property type="component" value="Unassembled WGS sequence"/>
</dbReference>
<proteinExistence type="predicted"/>
<evidence type="ECO:0000313" key="2">
    <source>
        <dbReference type="Proteomes" id="UP000037035"/>
    </source>
</evidence>
<dbReference type="EMBL" id="LAVV01011120">
    <property type="protein sequence ID" value="KNZ48167.1"/>
    <property type="molecule type" value="Genomic_DNA"/>
</dbReference>
<gene>
    <name evidence="1" type="ORF">VP01_5861g1</name>
</gene>
<dbReference type="STRING" id="27349.A0A0L6UIQ3"/>
<dbReference type="PANTHER" id="PTHR31912">
    <property type="entry name" value="IP13529P"/>
    <property type="match status" value="1"/>
</dbReference>
<reference evidence="1 2" key="1">
    <citation type="submission" date="2015-08" db="EMBL/GenBank/DDBJ databases">
        <title>Next Generation Sequencing and Analysis of the Genome of Puccinia sorghi L Schw, the Causal Agent of Maize Common Rust.</title>
        <authorList>
            <person name="Rochi L."/>
            <person name="Burguener G."/>
            <person name="Darino M."/>
            <person name="Turjanski A."/>
            <person name="Kreff E."/>
            <person name="Dieguez M.J."/>
            <person name="Sacco F."/>
        </authorList>
    </citation>
    <scope>NUCLEOTIDE SEQUENCE [LARGE SCALE GENOMIC DNA]</scope>
    <source>
        <strain evidence="1 2">RO10H11247</strain>
    </source>
</reference>
<name>A0A0L6UIQ3_9BASI</name>
<comment type="caution">
    <text evidence="1">The sequence shown here is derived from an EMBL/GenBank/DDBJ whole genome shotgun (WGS) entry which is preliminary data.</text>
</comment>
<accession>A0A0L6UIQ3</accession>
<dbReference type="PANTHER" id="PTHR31912:SF34">
    <property type="entry name" value="NOTOCHORD-RELATED PROTEIN"/>
    <property type="match status" value="1"/>
</dbReference>
<dbReference type="VEuPathDB" id="FungiDB:VP01_5861g1"/>